<reference evidence="2" key="1">
    <citation type="submission" date="2017-12" db="EMBL/GenBank/DDBJ databases">
        <authorList>
            <consortium name="DOE Joint Genome Institute"/>
            <person name="Mondo S.J."/>
            <person name="Kjaerbolling I."/>
            <person name="Vesth T.C."/>
            <person name="Frisvad J.C."/>
            <person name="Nybo J.L."/>
            <person name="Theobald S."/>
            <person name="Kuo A."/>
            <person name="Bowyer P."/>
            <person name="Matsuda Y."/>
            <person name="Lyhne E.K."/>
            <person name="Kogle M.E."/>
            <person name="Clum A."/>
            <person name="Lipzen A."/>
            <person name="Salamov A."/>
            <person name="Ngan C.Y."/>
            <person name="Daum C."/>
            <person name="Chiniquy J."/>
            <person name="Barry K."/>
            <person name="LaButti K."/>
            <person name="Haridas S."/>
            <person name="Simmons B.A."/>
            <person name="Magnuson J.K."/>
            <person name="Mortensen U.H."/>
            <person name="Larsen T.O."/>
            <person name="Grigoriev I.V."/>
            <person name="Baker S.E."/>
            <person name="Andersen M.R."/>
            <person name="Nordberg H.P."/>
            <person name="Cantor M.N."/>
            <person name="Hua S.X."/>
        </authorList>
    </citation>
    <scope>NUCLEOTIDE SEQUENCE [LARGE SCALE GENOMIC DNA]</scope>
    <source>
        <strain evidence="2">IBT 19404</strain>
    </source>
</reference>
<sequence>MSPALVSILDFLRFGSRSAWAQPPRKNLNNSVLQMQPYANRIEHSQVSECGLDNQGDPVVTLHTGHSVLLTDLCGMACTDRNVRTNLARTESLGLCVIVAQMRNSHVAE</sequence>
<proteinExistence type="predicted"/>
<protein>
    <submittedName>
        <fullName evidence="1">Uncharacterized protein</fullName>
    </submittedName>
</protein>
<evidence type="ECO:0000313" key="2">
    <source>
        <dbReference type="Proteomes" id="UP000235023"/>
    </source>
</evidence>
<name>A0A2J5HSW5_9EURO</name>
<organism evidence="1 2">
    <name type="scientific">Aspergillus taichungensis</name>
    <dbReference type="NCBI Taxonomy" id="482145"/>
    <lineage>
        <taxon>Eukaryota</taxon>
        <taxon>Fungi</taxon>
        <taxon>Dikarya</taxon>
        <taxon>Ascomycota</taxon>
        <taxon>Pezizomycotina</taxon>
        <taxon>Eurotiomycetes</taxon>
        <taxon>Eurotiomycetidae</taxon>
        <taxon>Eurotiales</taxon>
        <taxon>Aspergillaceae</taxon>
        <taxon>Aspergillus</taxon>
        <taxon>Aspergillus subgen. Circumdati</taxon>
    </lineage>
</organism>
<evidence type="ECO:0000313" key="1">
    <source>
        <dbReference type="EMBL" id="PLN80419.1"/>
    </source>
</evidence>
<accession>A0A2J5HSW5</accession>
<dbReference type="Proteomes" id="UP000235023">
    <property type="component" value="Unassembled WGS sequence"/>
</dbReference>
<keyword evidence="2" id="KW-1185">Reference proteome</keyword>
<dbReference type="EMBL" id="KZ559548">
    <property type="protein sequence ID" value="PLN80419.1"/>
    <property type="molecule type" value="Genomic_DNA"/>
</dbReference>
<dbReference type="AlphaFoldDB" id="A0A2J5HSW5"/>
<gene>
    <name evidence="1" type="ORF">BDW42DRAFT_114141</name>
</gene>